<feature type="region of interest" description="Disordered" evidence="1">
    <location>
        <begin position="111"/>
        <end position="226"/>
    </location>
</feature>
<name>A0A7X6BCH4_9SPHN</name>
<dbReference type="AlphaFoldDB" id="A0A7X6BCH4"/>
<keyword evidence="3" id="KW-1185">Reference proteome</keyword>
<dbReference type="RefSeq" id="WP_125977922.1">
    <property type="nucleotide sequence ID" value="NZ_BAAADY010000021.1"/>
</dbReference>
<feature type="region of interest" description="Disordered" evidence="1">
    <location>
        <begin position="1"/>
        <end position="28"/>
    </location>
</feature>
<protein>
    <submittedName>
        <fullName evidence="2">Uncharacterized protein</fullName>
    </submittedName>
</protein>
<evidence type="ECO:0000313" key="2">
    <source>
        <dbReference type="EMBL" id="NJB96662.1"/>
    </source>
</evidence>
<proteinExistence type="predicted"/>
<feature type="compositionally biased region" description="Basic and acidic residues" evidence="1">
    <location>
        <begin position="169"/>
        <end position="200"/>
    </location>
</feature>
<feature type="compositionally biased region" description="Basic and acidic residues" evidence="1">
    <location>
        <begin position="209"/>
        <end position="223"/>
    </location>
</feature>
<accession>A0A7X6BCH4</accession>
<feature type="compositionally biased region" description="Polar residues" evidence="1">
    <location>
        <begin position="1"/>
        <end position="17"/>
    </location>
</feature>
<feature type="compositionally biased region" description="Low complexity" evidence="1">
    <location>
        <begin position="111"/>
        <end position="123"/>
    </location>
</feature>
<sequence>MKLPATSTGAPANAASSKQEEMAARKLQQAKDAVATLKTIKTKTSDDQKARAAQKVQELKARLQALKMIYAGDPKKLARAAAQIARELAAAVKSYTSAGGSRVELGGVEAGDASASAAAPAGDAKAEGAGAGAGAGEATPTAETAEKDKVAAEGDASQPEAASSAATKQADEKRAADAARANADDDFRNEARALARELKAALRRKDHKHRDEDPRDGSDKRSAEQALAAVEQAVGALPMADVAAVGALAGI</sequence>
<reference evidence="2 3" key="1">
    <citation type="submission" date="2020-03" db="EMBL/GenBank/DDBJ databases">
        <title>Genomic Encyclopedia of Type Strains, Phase IV (KMG-IV): sequencing the most valuable type-strain genomes for metagenomic binning, comparative biology and taxonomic classification.</title>
        <authorList>
            <person name="Goeker M."/>
        </authorList>
    </citation>
    <scope>NUCLEOTIDE SEQUENCE [LARGE SCALE GENOMIC DNA]</scope>
    <source>
        <strain evidence="2 3">DSM 7225</strain>
    </source>
</reference>
<gene>
    <name evidence="2" type="ORF">GGR89_000962</name>
</gene>
<evidence type="ECO:0000256" key="1">
    <source>
        <dbReference type="SAM" id="MobiDB-lite"/>
    </source>
</evidence>
<evidence type="ECO:0000313" key="3">
    <source>
        <dbReference type="Proteomes" id="UP000531251"/>
    </source>
</evidence>
<dbReference type="Proteomes" id="UP000531251">
    <property type="component" value="Unassembled WGS sequence"/>
</dbReference>
<organism evidence="2 3">
    <name type="scientific">Sphingomonas trueperi</name>
    <dbReference type="NCBI Taxonomy" id="53317"/>
    <lineage>
        <taxon>Bacteria</taxon>
        <taxon>Pseudomonadati</taxon>
        <taxon>Pseudomonadota</taxon>
        <taxon>Alphaproteobacteria</taxon>
        <taxon>Sphingomonadales</taxon>
        <taxon>Sphingomonadaceae</taxon>
        <taxon>Sphingomonas</taxon>
    </lineage>
</organism>
<comment type="caution">
    <text evidence="2">The sequence shown here is derived from an EMBL/GenBank/DDBJ whole genome shotgun (WGS) entry which is preliminary data.</text>
</comment>
<dbReference type="EMBL" id="JAATJB010000002">
    <property type="protein sequence ID" value="NJB96662.1"/>
    <property type="molecule type" value="Genomic_DNA"/>
</dbReference>